<proteinExistence type="predicted"/>
<feature type="compositionally biased region" description="Low complexity" evidence="1">
    <location>
        <begin position="43"/>
        <end position="56"/>
    </location>
</feature>
<keyword evidence="3" id="KW-1185">Reference proteome</keyword>
<feature type="region of interest" description="Disordered" evidence="1">
    <location>
        <begin position="1"/>
        <end position="126"/>
    </location>
</feature>
<feature type="compositionally biased region" description="Basic and acidic residues" evidence="1">
    <location>
        <begin position="108"/>
        <end position="126"/>
    </location>
</feature>
<evidence type="ECO:0000256" key="1">
    <source>
        <dbReference type="SAM" id="MobiDB-lite"/>
    </source>
</evidence>
<organism evidence="2 3">
    <name type="scientific">Crotalaria pallida</name>
    <name type="common">Smooth rattlebox</name>
    <name type="synonym">Crotalaria striata</name>
    <dbReference type="NCBI Taxonomy" id="3830"/>
    <lineage>
        <taxon>Eukaryota</taxon>
        <taxon>Viridiplantae</taxon>
        <taxon>Streptophyta</taxon>
        <taxon>Embryophyta</taxon>
        <taxon>Tracheophyta</taxon>
        <taxon>Spermatophyta</taxon>
        <taxon>Magnoliopsida</taxon>
        <taxon>eudicotyledons</taxon>
        <taxon>Gunneridae</taxon>
        <taxon>Pentapetalae</taxon>
        <taxon>rosids</taxon>
        <taxon>fabids</taxon>
        <taxon>Fabales</taxon>
        <taxon>Fabaceae</taxon>
        <taxon>Papilionoideae</taxon>
        <taxon>50 kb inversion clade</taxon>
        <taxon>genistoids sensu lato</taxon>
        <taxon>core genistoids</taxon>
        <taxon>Crotalarieae</taxon>
        <taxon>Crotalaria</taxon>
    </lineage>
</organism>
<protein>
    <submittedName>
        <fullName evidence="2">Uncharacterized protein</fullName>
    </submittedName>
</protein>
<evidence type="ECO:0000313" key="3">
    <source>
        <dbReference type="Proteomes" id="UP001372338"/>
    </source>
</evidence>
<dbReference type="AlphaFoldDB" id="A0AAN9FL14"/>
<reference evidence="2 3" key="1">
    <citation type="submission" date="2024-01" db="EMBL/GenBank/DDBJ databases">
        <title>The genomes of 5 underutilized Papilionoideae crops provide insights into root nodulation and disease resistanc.</title>
        <authorList>
            <person name="Yuan L."/>
        </authorList>
    </citation>
    <scope>NUCLEOTIDE SEQUENCE [LARGE SCALE GENOMIC DNA]</scope>
    <source>
        <strain evidence="2">ZHUSHIDOU_FW_LH</strain>
        <tissue evidence="2">Leaf</tissue>
    </source>
</reference>
<feature type="compositionally biased region" description="Basic residues" evidence="1">
    <location>
        <begin position="25"/>
        <end position="40"/>
    </location>
</feature>
<sequence>MDVTGASPSRKRHHLTAKPHGTSPSRKRLHFMPSPLRKRDRPPFSSSSHGGSPSPSRAQSRGAQSRAYLSKDDSEVSDEDDCMILEQDVPQTPPGNDEDLIPAKSKAKAKEKMKTKPEKEQVRSLT</sequence>
<name>A0AAN9FL14_CROPI</name>
<dbReference type="EMBL" id="JAYWIO010000003">
    <property type="protein sequence ID" value="KAK7275295.1"/>
    <property type="molecule type" value="Genomic_DNA"/>
</dbReference>
<dbReference type="Proteomes" id="UP001372338">
    <property type="component" value="Unassembled WGS sequence"/>
</dbReference>
<accession>A0AAN9FL14</accession>
<gene>
    <name evidence="2" type="ORF">RIF29_16407</name>
</gene>
<comment type="caution">
    <text evidence="2">The sequence shown here is derived from an EMBL/GenBank/DDBJ whole genome shotgun (WGS) entry which is preliminary data.</text>
</comment>
<evidence type="ECO:0000313" key="2">
    <source>
        <dbReference type="EMBL" id="KAK7275295.1"/>
    </source>
</evidence>